<evidence type="ECO:0000256" key="1">
    <source>
        <dbReference type="SAM" id="MobiDB-lite"/>
    </source>
</evidence>
<dbReference type="Proteomes" id="UP001476798">
    <property type="component" value="Unassembled WGS sequence"/>
</dbReference>
<sequence>SYGLHIHHSVTEMSLFVCVPKHCKMPLTPSCRKDWTCLMCDVKHNSTEFGRSPAMKHETEPDSYRGSSLSEVPQETRIICSGLDSKSCDVLESFSQNQYLV</sequence>
<dbReference type="EMBL" id="JAHRIO010020131">
    <property type="protein sequence ID" value="MEQ2164147.1"/>
    <property type="molecule type" value="Genomic_DNA"/>
</dbReference>
<feature type="region of interest" description="Disordered" evidence="1">
    <location>
        <begin position="51"/>
        <end position="70"/>
    </location>
</feature>
<keyword evidence="3" id="KW-1185">Reference proteome</keyword>
<gene>
    <name evidence="2" type="ORF">GOODEAATRI_003558</name>
</gene>
<name>A0ABV0MYE8_9TELE</name>
<organism evidence="2 3">
    <name type="scientific">Goodea atripinnis</name>
    <dbReference type="NCBI Taxonomy" id="208336"/>
    <lineage>
        <taxon>Eukaryota</taxon>
        <taxon>Metazoa</taxon>
        <taxon>Chordata</taxon>
        <taxon>Craniata</taxon>
        <taxon>Vertebrata</taxon>
        <taxon>Euteleostomi</taxon>
        <taxon>Actinopterygii</taxon>
        <taxon>Neopterygii</taxon>
        <taxon>Teleostei</taxon>
        <taxon>Neoteleostei</taxon>
        <taxon>Acanthomorphata</taxon>
        <taxon>Ovalentaria</taxon>
        <taxon>Atherinomorphae</taxon>
        <taxon>Cyprinodontiformes</taxon>
        <taxon>Goodeidae</taxon>
        <taxon>Goodea</taxon>
    </lineage>
</organism>
<reference evidence="2 3" key="1">
    <citation type="submission" date="2021-06" db="EMBL/GenBank/DDBJ databases">
        <authorList>
            <person name="Palmer J.M."/>
        </authorList>
    </citation>
    <scope>NUCLEOTIDE SEQUENCE [LARGE SCALE GENOMIC DNA]</scope>
    <source>
        <strain evidence="2 3">GA_2019</strain>
        <tissue evidence="2">Muscle</tissue>
    </source>
</reference>
<evidence type="ECO:0000313" key="2">
    <source>
        <dbReference type="EMBL" id="MEQ2164147.1"/>
    </source>
</evidence>
<feature type="non-terminal residue" evidence="2">
    <location>
        <position position="1"/>
    </location>
</feature>
<evidence type="ECO:0000313" key="3">
    <source>
        <dbReference type="Proteomes" id="UP001476798"/>
    </source>
</evidence>
<accession>A0ABV0MYE8</accession>
<proteinExistence type="predicted"/>
<protein>
    <submittedName>
        <fullName evidence="2">Uncharacterized protein</fullName>
    </submittedName>
</protein>
<comment type="caution">
    <text evidence="2">The sequence shown here is derived from an EMBL/GenBank/DDBJ whole genome shotgun (WGS) entry which is preliminary data.</text>
</comment>